<dbReference type="InterPro" id="IPR025584">
    <property type="entry name" value="Cthe_2159"/>
</dbReference>
<sequence>MKSFFQKIGFPLLCTGSVVLFGCSDSDSSSGPEEADILEPVNSVCGDYQPLEDGLGNTYCLDDFGNLVYSVAADGTILCPETPAVSSSSVEGDSLLPALSSSSGEIETYICGETTAPLNVLGSKYFYRDALGMYYYEMNDSSCTKIYLTVVASSSSSAELPSDTVSVSSSSAENPLNSSSSWIEILKSSSSVEVIVPNGSAPLLTFSGSALTVENNNNCVDTAGTLVKILCAGDYTLTGTTSNYEIFVSADAFDKVYLYLSNLSLTSPDDAAIYAQSADKVFLMLVDGTSNTLGDASSRTKTWSYTDEGEYKTDTTKAVVYSKKDLTIKGSGYLTVTASCADTSYCGNGIHTTKDLKIKDAPNISISAKKHAIKGKRSVEVEGGILNLTAGGDGIKADEDDATKLAEGKGYIAILGGTITITSKDDGIQASNYIVIADSATTPSITVNASAGKGIVSDSMLFIHAGILNVTSTSDDGIHSNLSIVFNGGQTTVSAGDDGIHADSALHVNNGYINVVKAVEGMEAGYMYFDGGVTSTYGTDDGWNAAGLTSGSTNTGGWGGPGGGMQSNSTGYLYIRGGYHYVSASGGDIDVLDANGTATQTGGVLILEIPTSSSGGGSMPFAGPGGGSSSGGCSTNGTGGLIDTDNGYTISGGVMLAFGSQTEEYPNCTATSYTNTNYYGSSNAAFKPQGSGSMILYGGSISSVSTVDVSGMNSVTFLNGLSYYYK</sequence>
<dbReference type="RefSeq" id="WP_143159335.1">
    <property type="nucleotide sequence ID" value="NZ_FRAW01000007.1"/>
</dbReference>
<dbReference type="PROSITE" id="PS51257">
    <property type="entry name" value="PROKAR_LIPOPROTEIN"/>
    <property type="match status" value="1"/>
</dbReference>
<gene>
    <name evidence="1" type="ORF">SAMN05720469_10751</name>
</gene>
<keyword evidence="2" id="KW-1185">Reference proteome</keyword>
<dbReference type="Pfam" id="PF14262">
    <property type="entry name" value="Cthe_2159"/>
    <property type="match status" value="2"/>
</dbReference>
<proteinExistence type="predicted"/>
<dbReference type="Proteomes" id="UP000184275">
    <property type="component" value="Unassembled WGS sequence"/>
</dbReference>
<evidence type="ECO:0000313" key="1">
    <source>
        <dbReference type="EMBL" id="SHK47944.1"/>
    </source>
</evidence>
<protein>
    <submittedName>
        <fullName evidence="1">Uncharacterized protein</fullName>
    </submittedName>
</protein>
<organism evidence="1 2">
    <name type="scientific">Fibrobacter intestinalis</name>
    <dbReference type="NCBI Taxonomy" id="28122"/>
    <lineage>
        <taxon>Bacteria</taxon>
        <taxon>Pseudomonadati</taxon>
        <taxon>Fibrobacterota</taxon>
        <taxon>Fibrobacteria</taxon>
        <taxon>Fibrobacterales</taxon>
        <taxon>Fibrobacteraceae</taxon>
        <taxon>Fibrobacter</taxon>
    </lineage>
</organism>
<accession>A0A1M6ST91</accession>
<dbReference type="EMBL" id="FRAW01000007">
    <property type="protein sequence ID" value="SHK47944.1"/>
    <property type="molecule type" value="Genomic_DNA"/>
</dbReference>
<dbReference type="AlphaFoldDB" id="A0A1M6ST91"/>
<reference evidence="2" key="1">
    <citation type="submission" date="2016-11" db="EMBL/GenBank/DDBJ databases">
        <authorList>
            <person name="Varghese N."/>
            <person name="Submissions S."/>
        </authorList>
    </citation>
    <scope>NUCLEOTIDE SEQUENCE [LARGE SCALE GENOMIC DNA]</scope>
    <source>
        <strain evidence="2">UWOS</strain>
    </source>
</reference>
<name>A0A1M6ST91_9BACT</name>
<evidence type="ECO:0000313" key="2">
    <source>
        <dbReference type="Proteomes" id="UP000184275"/>
    </source>
</evidence>